<evidence type="ECO:0000256" key="5">
    <source>
        <dbReference type="ARBA" id="ARBA00023136"/>
    </source>
</evidence>
<keyword evidence="2" id="KW-1003">Cell membrane</keyword>
<feature type="transmembrane region" description="Helical" evidence="6">
    <location>
        <begin position="362"/>
        <end position="383"/>
    </location>
</feature>
<evidence type="ECO:0000259" key="7">
    <source>
        <dbReference type="PROSITE" id="PS50156"/>
    </source>
</evidence>
<reference evidence="8" key="1">
    <citation type="submission" date="2018-06" db="EMBL/GenBank/DDBJ databases">
        <authorList>
            <person name="Zhirakovskaya E."/>
        </authorList>
    </citation>
    <scope>NUCLEOTIDE SEQUENCE</scope>
</reference>
<dbReference type="PROSITE" id="PS50156">
    <property type="entry name" value="SSD"/>
    <property type="match status" value="1"/>
</dbReference>
<sequence length="787" mass="87075">MSNILSDMKKPGPLFSRYFEVLSRFRAVFIFFPLLFCILLAGGVYFLQENNDGRIFFDEQSPDRRQLVELEQNFSESNSLLLVLSSADGDIFTPQSLNAILELTELAWQIPYVTRVNSLSNFQHITSDEEGLIIEDMITAEKIANADSIAGIKKYALSEKDLIGQILSRDGMTTAIALNIAAPRGDSASIRAIMAEVEGLRDRINEKYPGLDLYVTGDIPLDNAFAEAYAYDLQYLFPFFLLVIFLTCSLFFRSFLLSGLLLVMMIMVVAATMGSSGLLGIDLTAGTSGVPIILITISLADFIHLLSSTRLGMRAGQDVKQAIQGAISRNFFPISLTSFTTIVGFLSLNFSDAPPFRDMGNLVAIGILVSYVITFTFFPAILLRLNLAEIFKRNTSRLSVPAGFISVFSEFLIKKSRMVVFVIILITISISAGLTQIEFDDDWVEYFDRDNSFRKDTEFVVDHLTGVDTIEYIATSGKEGGIADAGFLQQLDRFADWALRQPEIIHVSSVVSIFKKMNSHMNSHMNLGNSSQTIAANSDLNAQYLLMYEMSLPVGLDLNDRIDIAKEATRLTVTARDMTSRQMRALDLRISQKLREMKLIDVSDEFEGGAGTGIPLMFANLSERNIKSMLGGIAFALFVVSLVITLFFKSLRLGLISFGVNILPIILGFGIWGWLYQYIGVSLTVVAAIAFGIVVDDSIHFITKYSKALSEKGGNKMAALKATYHGVGGALVMTTFILSLGFMILSFSLFQPTWGLGLISAMMIIIALIYDFILLPILLTFPERNMG</sequence>
<feature type="transmembrane region" description="Helical" evidence="6">
    <location>
        <begin position="418"/>
        <end position="437"/>
    </location>
</feature>
<proteinExistence type="predicted"/>
<feature type="transmembrane region" description="Helical" evidence="6">
    <location>
        <begin position="27"/>
        <end position="47"/>
    </location>
</feature>
<comment type="subcellular location">
    <subcellularLocation>
        <location evidence="1">Cell membrane</location>
        <topology evidence="1">Multi-pass membrane protein</topology>
    </subcellularLocation>
</comment>
<feature type="transmembrane region" description="Helical" evidence="6">
    <location>
        <begin position="327"/>
        <end position="350"/>
    </location>
</feature>
<evidence type="ECO:0000256" key="4">
    <source>
        <dbReference type="ARBA" id="ARBA00022989"/>
    </source>
</evidence>
<feature type="transmembrane region" description="Helical" evidence="6">
    <location>
        <begin position="629"/>
        <end position="648"/>
    </location>
</feature>
<protein>
    <recommendedName>
        <fullName evidence="7">SSD domain-containing protein</fullName>
    </recommendedName>
</protein>
<dbReference type="InterPro" id="IPR000731">
    <property type="entry name" value="SSD"/>
</dbReference>
<evidence type="ECO:0000313" key="8">
    <source>
        <dbReference type="EMBL" id="VAW03831.1"/>
    </source>
</evidence>
<dbReference type="Gene3D" id="1.20.1640.10">
    <property type="entry name" value="Multidrug efflux transporter AcrB transmembrane domain"/>
    <property type="match status" value="2"/>
</dbReference>
<feature type="transmembrane region" description="Helical" evidence="6">
    <location>
        <begin position="287"/>
        <end position="306"/>
    </location>
</feature>
<gene>
    <name evidence="8" type="ORF">MNBD_ALPHA01-1052</name>
</gene>
<feature type="transmembrane region" description="Helical" evidence="6">
    <location>
        <begin position="235"/>
        <end position="252"/>
    </location>
</feature>
<feature type="domain" description="SSD" evidence="7">
    <location>
        <begin position="223"/>
        <end position="384"/>
    </location>
</feature>
<feature type="transmembrane region" description="Helical" evidence="6">
    <location>
        <begin position="681"/>
        <end position="703"/>
    </location>
</feature>
<accession>A0A3B0SC64</accession>
<dbReference type="SUPFAM" id="SSF82866">
    <property type="entry name" value="Multidrug efflux transporter AcrB transmembrane domain"/>
    <property type="match status" value="2"/>
</dbReference>
<evidence type="ECO:0000256" key="3">
    <source>
        <dbReference type="ARBA" id="ARBA00022692"/>
    </source>
</evidence>
<dbReference type="GO" id="GO:0005886">
    <property type="term" value="C:plasma membrane"/>
    <property type="evidence" value="ECO:0007669"/>
    <property type="project" value="UniProtKB-SubCell"/>
</dbReference>
<dbReference type="Pfam" id="PF03176">
    <property type="entry name" value="MMPL"/>
    <property type="match status" value="1"/>
</dbReference>
<dbReference type="PANTHER" id="PTHR33406">
    <property type="entry name" value="MEMBRANE PROTEIN MJ1562-RELATED"/>
    <property type="match status" value="1"/>
</dbReference>
<name>A0A3B0SC64_9ZZZZ</name>
<dbReference type="InterPro" id="IPR050545">
    <property type="entry name" value="Mycobact_MmpL"/>
</dbReference>
<dbReference type="PANTHER" id="PTHR33406:SF13">
    <property type="entry name" value="MEMBRANE PROTEIN YDFJ"/>
    <property type="match status" value="1"/>
</dbReference>
<feature type="transmembrane region" description="Helical" evidence="6">
    <location>
        <begin position="724"/>
        <end position="750"/>
    </location>
</feature>
<dbReference type="AlphaFoldDB" id="A0A3B0SC64"/>
<evidence type="ECO:0000256" key="1">
    <source>
        <dbReference type="ARBA" id="ARBA00004651"/>
    </source>
</evidence>
<keyword evidence="4 6" id="KW-1133">Transmembrane helix</keyword>
<evidence type="ECO:0000256" key="6">
    <source>
        <dbReference type="SAM" id="Phobius"/>
    </source>
</evidence>
<dbReference type="InterPro" id="IPR004869">
    <property type="entry name" value="MMPL_dom"/>
</dbReference>
<dbReference type="EMBL" id="UOEJ01000177">
    <property type="protein sequence ID" value="VAW03831.1"/>
    <property type="molecule type" value="Genomic_DNA"/>
</dbReference>
<feature type="transmembrane region" description="Helical" evidence="6">
    <location>
        <begin position="655"/>
        <end position="675"/>
    </location>
</feature>
<keyword evidence="3 6" id="KW-0812">Transmembrane</keyword>
<feature type="transmembrane region" description="Helical" evidence="6">
    <location>
        <begin position="756"/>
        <end position="781"/>
    </location>
</feature>
<feature type="transmembrane region" description="Helical" evidence="6">
    <location>
        <begin position="259"/>
        <end position="281"/>
    </location>
</feature>
<evidence type="ECO:0000256" key="2">
    <source>
        <dbReference type="ARBA" id="ARBA00022475"/>
    </source>
</evidence>
<keyword evidence="5 6" id="KW-0472">Membrane</keyword>
<organism evidence="8">
    <name type="scientific">hydrothermal vent metagenome</name>
    <dbReference type="NCBI Taxonomy" id="652676"/>
    <lineage>
        <taxon>unclassified sequences</taxon>
        <taxon>metagenomes</taxon>
        <taxon>ecological metagenomes</taxon>
    </lineage>
</organism>